<feature type="compositionally biased region" description="Low complexity" evidence="1">
    <location>
        <begin position="77"/>
        <end position="98"/>
    </location>
</feature>
<accession>A0A286U6Z8</accession>
<sequence length="446" mass="49619">MLSASRSLCRRRQNAIALPFLLPKAVGAGKHQVPSLTVSGVRTYAQKRVARTPQSVPQRTTTNPSPTSQVKNRNVPGTTTASSVGAGAATSSTKATQAPKPVITTSGTPKPAPKTFDEKAFTKVRQADLMREMERSGSQLDMVRLSIAQGMYPWDQKAELMDLRIPQKGIQGWSENFKNNIQNVLSMYRLAEDYAFPGKATKYRIHPQIFRAKSTKDNAWVAPYRDEIWRIYLAVNKAIAIGNRGIIARFTAYEYQSHALKLLNNNHAIINKLTPAYSKRGVIPSKYFLWGMHHELSPLRIESIRAFPLYTGPQEPKYGNRNCVQVLVRVETLQSLTMRMREGGVGAIVTGGGAGEIDVGEGGRVVRPDGSIMEVEEFEKLVEEAKASGGKGLAGPGANGKDGKWNPVKRVVEYLVFENKMFYPEGWYIRDQMYESVKPRFRDLEA</sequence>
<evidence type="ECO:0000313" key="2">
    <source>
        <dbReference type="EMBL" id="PAV15356.1"/>
    </source>
</evidence>
<proteinExistence type="predicted"/>
<dbReference type="AlphaFoldDB" id="A0A286U6Z8"/>
<dbReference type="Gene3D" id="3.10.450.240">
    <property type="match status" value="1"/>
</dbReference>
<evidence type="ECO:0000313" key="3">
    <source>
        <dbReference type="Proteomes" id="UP000217199"/>
    </source>
</evidence>
<comment type="caution">
    <text evidence="2">The sequence shown here is derived from an EMBL/GenBank/DDBJ whole genome shotgun (WGS) entry which is preliminary data.</text>
</comment>
<evidence type="ECO:0000256" key="1">
    <source>
        <dbReference type="SAM" id="MobiDB-lite"/>
    </source>
</evidence>
<feature type="compositionally biased region" description="Polar residues" evidence="1">
    <location>
        <begin position="52"/>
        <end position="76"/>
    </location>
</feature>
<dbReference type="OrthoDB" id="19619at2759"/>
<gene>
    <name evidence="2" type="ORF">PNOK_0911900</name>
</gene>
<name>A0A286U6Z8_9AGAM</name>
<protein>
    <submittedName>
        <fullName evidence="2">Uncharacterized protein</fullName>
    </submittedName>
</protein>
<feature type="region of interest" description="Disordered" evidence="1">
    <location>
        <begin position="47"/>
        <end position="115"/>
    </location>
</feature>
<dbReference type="EMBL" id="NBII01000010">
    <property type="protein sequence ID" value="PAV15356.1"/>
    <property type="molecule type" value="Genomic_DNA"/>
</dbReference>
<dbReference type="Proteomes" id="UP000217199">
    <property type="component" value="Unassembled WGS sequence"/>
</dbReference>
<reference evidence="2 3" key="1">
    <citation type="journal article" date="2017" name="Mol. Ecol.">
        <title>Comparative and population genomic landscape of Phellinus noxius: A hypervariable fungus causing root rot in trees.</title>
        <authorList>
            <person name="Chung C.L."/>
            <person name="Lee T.J."/>
            <person name="Akiba M."/>
            <person name="Lee H.H."/>
            <person name="Kuo T.H."/>
            <person name="Liu D."/>
            <person name="Ke H.M."/>
            <person name="Yokoi T."/>
            <person name="Roa M.B."/>
            <person name="Lu M.J."/>
            <person name="Chang Y.Y."/>
            <person name="Ann P.J."/>
            <person name="Tsai J.N."/>
            <person name="Chen C.Y."/>
            <person name="Tzean S.S."/>
            <person name="Ota Y."/>
            <person name="Hattori T."/>
            <person name="Sahashi N."/>
            <person name="Liou R.F."/>
            <person name="Kikuchi T."/>
            <person name="Tsai I.J."/>
        </authorList>
    </citation>
    <scope>NUCLEOTIDE SEQUENCE [LARGE SCALE GENOMIC DNA]</scope>
    <source>
        <strain evidence="2 3">FFPRI411160</strain>
    </source>
</reference>
<dbReference type="STRING" id="2282107.A0A286U6Z8"/>
<keyword evidence="3" id="KW-1185">Reference proteome</keyword>
<dbReference type="InParanoid" id="A0A286U6Z8"/>
<organism evidence="2 3">
    <name type="scientific">Pyrrhoderma noxium</name>
    <dbReference type="NCBI Taxonomy" id="2282107"/>
    <lineage>
        <taxon>Eukaryota</taxon>
        <taxon>Fungi</taxon>
        <taxon>Dikarya</taxon>
        <taxon>Basidiomycota</taxon>
        <taxon>Agaricomycotina</taxon>
        <taxon>Agaricomycetes</taxon>
        <taxon>Hymenochaetales</taxon>
        <taxon>Hymenochaetaceae</taxon>
        <taxon>Pyrrhoderma</taxon>
    </lineage>
</organism>